<dbReference type="EC" id="1.3.1.98" evidence="8"/>
<keyword evidence="18" id="KW-0521">NADP</keyword>
<comment type="cofactor">
    <cofactor evidence="1">
        <name>FAD</name>
        <dbReference type="ChEBI" id="CHEBI:57692"/>
    </cofactor>
</comment>
<evidence type="ECO:0000256" key="26">
    <source>
        <dbReference type="ARBA" id="ARBA00023316"/>
    </source>
</evidence>
<evidence type="ECO:0000256" key="29">
    <source>
        <dbReference type="SAM" id="Phobius"/>
    </source>
</evidence>
<evidence type="ECO:0000256" key="9">
    <source>
        <dbReference type="ARBA" id="ARBA00022475"/>
    </source>
</evidence>
<comment type="subunit">
    <text evidence="7">Homodimer.</text>
</comment>
<dbReference type="InterPro" id="IPR013815">
    <property type="entry name" value="ATP_grasp_subdomain_1"/>
</dbReference>
<keyword evidence="22" id="KW-0560">Oxidoreductase</keyword>
<dbReference type="InterPro" id="IPR011601">
    <property type="entry name" value="MurB_C"/>
</dbReference>
<evidence type="ECO:0000259" key="32">
    <source>
        <dbReference type="PROSITE" id="PS51779"/>
    </source>
</evidence>
<dbReference type="SUPFAM" id="SSF56176">
    <property type="entry name" value="FAD-binding/transporter-associated domain-like"/>
    <property type="match status" value="1"/>
</dbReference>
<evidence type="ECO:0000256" key="21">
    <source>
        <dbReference type="ARBA" id="ARBA00022989"/>
    </source>
</evidence>
<dbReference type="NCBIfam" id="NF010480">
    <property type="entry name" value="PRK13905.1"/>
    <property type="match status" value="1"/>
</dbReference>
<dbReference type="PROSITE" id="PS00843">
    <property type="entry name" value="DALA_DALA_LIGASE_1"/>
    <property type="match status" value="1"/>
</dbReference>
<dbReference type="GO" id="GO:0016020">
    <property type="term" value="C:membrane"/>
    <property type="evidence" value="ECO:0007669"/>
    <property type="project" value="UniProtKB-SubCell"/>
</dbReference>
<keyword evidence="19" id="KW-0133">Cell shape</keyword>
<evidence type="ECO:0000256" key="24">
    <source>
        <dbReference type="ARBA" id="ARBA00023140"/>
    </source>
</evidence>
<dbReference type="Pfam" id="PF02873">
    <property type="entry name" value="MurB_C"/>
    <property type="match status" value="1"/>
</dbReference>
<evidence type="ECO:0000256" key="14">
    <source>
        <dbReference type="ARBA" id="ARBA00022692"/>
    </source>
</evidence>
<dbReference type="HAMAP" id="MF_00047">
    <property type="entry name" value="Dala_Dala_lig"/>
    <property type="match status" value="1"/>
</dbReference>
<feature type="transmembrane region" description="Helical" evidence="29">
    <location>
        <begin position="622"/>
        <end position="643"/>
    </location>
</feature>
<evidence type="ECO:0000259" key="31">
    <source>
        <dbReference type="PROSITE" id="PS51387"/>
    </source>
</evidence>
<dbReference type="Gene3D" id="3.90.78.10">
    <property type="entry name" value="UDP-N-acetylenolpyruvoylglucosamine reductase, C-terminal domain"/>
    <property type="match status" value="1"/>
</dbReference>
<dbReference type="InterPro" id="IPR016169">
    <property type="entry name" value="FAD-bd_PCMH_sub2"/>
</dbReference>
<comment type="function">
    <text evidence="2">Cell wall formation.</text>
</comment>
<evidence type="ECO:0000256" key="16">
    <source>
        <dbReference type="ARBA" id="ARBA00022827"/>
    </source>
</evidence>
<keyword evidence="13" id="KW-0285">Flavoprotein</keyword>
<keyword evidence="17 28" id="KW-0067">ATP-binding</keyword>
<feature type="non-terminal residue" evidence="33">
    <location>
        <position position="862"/>
    </location>
</feature>
<dbReference type="GO" id="GO:0005777">
    <property type="term" value="C:peroxisome"/>
    <property type="evidence" value="ECO:0007669"/>
    <property type="project" value="UniProtKB-SubCell"/>
</dbReference>
<evidence type="ECO:0000313" key="34">
    <source>
        <dbReference type="Proteomes" id="UP001151699"/>
    </source>
</evidence>
<evidence type="ECO:0000256" key="28">
    <source>
        <dbReference type="PROSITE-ProRule" id="PRU00409"/>
    </source>
</evidence>
<evidence type="ECO:0000259" key="30">
    <source>
        <dbReference type="PROSITE" id="PS50975"/>
    </source>
</evidence>
<keyword evidence="21 29" id="KW-1133">Transmembrane helix</keyword>
<dbReference type="Gene3D" id="3.10.20.310">
    <property type="entry name" value="membrane protein fhac"/>
    <property type="match status" value="1"/>
</dbReference>
<keyword evidence="24" id="KW-0576">Peroxisome</keyword>
<evidence type="ECO:0000256" key="18">
    <source>
        <dbReference type="ARBA" id="ARBA00022857"/>
    </source>
</evidence>
<keyword evidence="16" id="KW-0274">FAD</keyword>
<sequence length="862" mass="96572">MQLPKVKGEYRNNYPLKHLNWFKVGGAAEVFFKPVDLADLVDFLLNSPPNISITVLGAGSNTIIRDGGIEGVVIKLGQNFTNIELMPGNKLAVGSGCLNFNLAKFCQENSIRGLEFLIGIPGTIGGGVTMNAGAYNSEFKDIIVEIEAVNFHGEIITLTNEQIGFKYRGNNLPNNLIITKAIFRAEIGDKEAITTKMNGIINNRQTTQPIKERTGGSTFANPTNYKAWELIDKVGMRGYRIGGAVISELHCNFMINSGDALARDLEDLGELVKSKVLADSGISLKWEIRRIGKYDISLKEFSRFKIAALNNGGKKHVALIGGGLSAEREISLNSSLQVAKALIHNEYKVTFINMGVDISQALLEVQPDMVFNCLHGTYGEDGCLPGLLNILQIPYTHSGVFASSLAFNKAYSKFWFRANNINTAGSMVISKDSNIKNDPMPRPYVIKPLNQGSSIGVVLVLEGDDFNFANYDFPYGDQILIEEYIKGREMQVAVLNGKALGVLEIQLLKRQFYDYDTKYTEGYAKHLCPAPLLPNIYDELLKESEKIYHTMNCQGVARVEFIFDEKQNKSFMLEINTHPGMTPLSIVPEIAALQGMDFNFLVQKSIKKKKINIPLRRKVALIYIRLVFTIKIILIVLLGLFFLTSSFSSIKQEIAQNIYEYAADIGFKLENVLIEGQYNIDEEDILATLNADKGTPIFSLDLSAIKNNLKNNSWVKNIVIIERRLPRTLYIRLIERVPIAIWQFNGQVFLIDEEGHKITSNIGNFSNLLHVVGSDANIYTSKLIEDLSAYPELAAKIISAVRYGERRWDLNLEQNIAVKMPDLHFNQALEYLAKLNKKSILFNQNYKTIDLRDSDKAYITKY</sequence>
<dbReference type="OrthoDB" id="7679175at2759"/>
<feature type="domain" description="POTRA" evidence="32">
    <location>
        <begin position="667"/>
        <end position="736"/>
    </location>
</feature>
<dbReference type="NCBIfam" id="TIGR00179">
    <property type="entry name" value="murB"/>
    <property type="match status" value="1"/>
</dbReference>
<dbReference type="InterPro" id="IPR003170">
    <property type="entry name" value="MurB"/>
</dbReference>
<gene>
    <name evidence="33" type="primary">ddl_0</name>
    <name evidence="33" type="ORF">Bhyg_00245</name>
</gene>
<dbReference type="InterPro" id="IPR016185">
    <property type="entry name" value="PreATP-grasp_dom_sf"/>
</dbReference>
<dbReference type="SUPFAM" id="SSF52440">
    <property type="entry name" value="PreATP-grasp domain"/>
    <property type="match status" value="1"/>
</dbReference>
<name>A0A9Q0N7J5_9DIPT</name>
<evidence type="ECO:0000256" key="27">
    <source>
        <dbReference type="ARBA" id="ARBA00048914"/>
    </source>
</evidence>
<keyword evidence="26" id="KW-0961">Cell wall biogenesis/degradation</keyword>
<dbReference type="GO" id="GO:0005524">
    <property type="term" value="F:ATP binding"/>
    <property type="evidence" value="ECO:0007669"/>
    <property type="project" value="UniProtKB-UniRule"/>
</dbReference>
<dbReference type="GO" id="GO:0008716">
    <property type="term" value="F:D-alanine-D-alanine ligase activity"/>
    <property type="evidence" value="ECO:0007669"/>
    <property type="project" value="InterPro"/>
</dbReference>
<evidence type="ECO:0000256" key="17">
    <source>
        <dbReference type="ARBA" id="ARBA00022840"/>
    </source>
</evidence>
<dbReference type="SUPFAM" id="SSF56194">
    <property type="entry name" value="Uridine diphospho-N-Acetylenolpyruvylglucosamine reductase, MurB, C-terminal domain"/>
    <property type="match status" value="1"/>
</dbReference>
<keyword evidence="20" id="KW-0573">Peptidoglycan synthesis</keyword>
<comment type="caution">
    <text evidence="33">The sequence shown here is derived from an EMBL/GenBank/DDBJ whole genome shotgun (WGS) entry which is preliminary data.</text>
</comment>
<dbReference type="AlphaFoldDB" id="A0A9Q0N7J5"/>
<evidence type="ECO:0000256" key="7">
    <source>
        <dbReference type="ARBA" id="ARBA00011738"/>
    </source>
</evidence>
<evidence type="ECO:0000256" key="12">
    <source>
        <dbReference type="ARBA" id="ARBA00022618"/>
    </source>
</evidence>
<dbReference type="SUPFAM" id="SSF56059">
    <property type="entry name" value="Glutathione synthetase ATP-binding domain-like"/>
    <property type="match status" value="1"/>
</dbReference>
<dbReference type="InterPro" id="IPR000291">
    <property type="entry name" value="D-Ala_lig_Van_CS"/>
</dbReference>
<dbReference type="Gene3D" id="3.30.1490.20">
    <property type="entry name" value="ATP-grasp fold, A domain"/>
    <property type="match status" value="1"/>
</dbReference>
<evidence type="ECO:0000256" key="5">
    <source>
        <dbReference type="ARBA" id="ARBA00004496"/>
    </source>
</evidence>
<evidence type="ECO:0000256" key="1">
    <source>
        <dbReference type="ARBA" id="ARBA00001974"/>
    </source>
</evidence>
<keyword evidence="14 29" id="KW-0812">Transmembrane</keyword>
<evidence type="ECO:0000256" key="8">
    <source>
        <dbReference type="ARBA" id="ARBA00012518"/>
    </source>
</evidence>
<evidence type="ECO:0000256" key="3">
    <source>
        <dbReference type="ARBA" id="ARBA00004275"/>
    </source>
</evidence>
<evidence type="ECO:0000256" key="23">
    <source>
        <dbReference type="ARBA" id="ARBA00023136"/>
    </source>
</evidence>
<feature type="domain" description="ATP-grasp" evidence="30">
    <location>
        <begin position="413"/>
        <end position="607"/>
    </location>
</feature>
<dbReference type="PROSITE" id="PS51387">
    <property type="entry name" value="FAD_PCMH"/>
    <property type="match status" value="1"/>
</dbReference>
<keyword evidence="15 28" id="KW-0547">Nucleotide-binding</keyword>
<evidence type="ECO:0000313" key="33">
    <source>
        <dbReference type="EMBL" id="KAJ6645044.1"/>
    </source>
</evidence>
<dbReference type="GO" id="GO:0071555">
    <property type="term" value="P:cell wall organization"/>
    <property type="evidence" value="ECO:0007669"/>
    <property type="project" value="UniProtKB-KW"/>
</dbReference>
<accession>A0A9Q0N7J5</accession>
<dbReference type="InterPro" id="IPR006094">
    <property type="entry name" value="Oxid_FAD_bind_N"/>
</dbReference>
<keyword evidence="10" id="KW-0963">Cytoplasm</keyword>
<dbReference type="PANTHER" id="PTHR21071:SF4">
    <property type="entry name" value="UDP-N-ACETYLENOLPYRUVOYLGLUCOSAMINE REDUCTASE"/>
    <property type="match status" value="1"/>
</dbReference>
<keyword evidence="11 33" id="KW-0436">Ligase</keyword>
<comment type="subcellular location">
    <subcellularLocation>
        <location evidence="5">Cytoplasm</location>
    </subcellularLocation>
    <subcellularLocation>
        <location evidence="4">Membrane</location>
    </subcellularLocation>
    <subcellularLocation>
        <location evidence="3">Peroxisome</location>
    </subcellularLocation>
</comment>
<dbReference type="GO" id="GO:0008360">
    <property type="term" value="P:regulation of cell shape"/>
    <property type="evidence" value="ECO:0007669"/>
    <property type="project" value="UniProtKB-KW"/>
</dbReference>
<dbReference type="PROSITE" id="PS51779">
    <property type="entry name" value="POTRA"/>
    <property type="match status" value="1"/>
</dbReference>
<dbReference type="GO" id="GO:0008762">
    <property type="term" value="F:UDP-N-acetylmuramate dehydrogenase activity"/>
    <property type="evidence" value="ECO:0007669"/>
    <property type="project" value="UniProtKB-EC"/>
</dbReference>
<dbReference type="InterPro" id="IPR011095">
    <property type="entry name" value="Dala_Dala_lig_C"/>
</dbReference>
<dbReference type="Pfam" id="PF01565">
    <property type="entry name" value="FAD_binding_4"/>
    <property type="match status" value="1"/>
</dbReference>
<keyword evidence="23 29" id="KW-0472">Membrane</keyword>
<dbReference type="GO" id="GO:0051301">
    <property type="term" value="P:cell division"/>
    <property type="evidence" value="ECO:0007669"/>
    <property type="project" value="UniProtKB-KW"/>
</dbReference>
<dbReference type="NCBIfam" id="NF002378">
    <property type="entry name" value="PRK01372.1"/>
    <property type="match status" value="1"/>
</dbReference>
<dbReference type="Proteomes" id="UP001151699">
    <property type="component" value="Chromosome A"/>
</dbReference>
<dbReference type="InterPro" id="IPR011761">
    <property type="entry name" value="ATP-grasp"/>
</dbReference>
<keyword evidence="25" id="KW-0131">Cell cycle</keyword>
<comment type="catalytic activity">
    <reaction evidence="27">
        <text>UDP-N-acetyl-alpha-D-muramate + NADP(+) = UDP-N-acetyl-3-O-(1-carboxyvinyl)-alpha-D-glucosamine + NADPH + H(+)</text>
        <dbReference type="Rhea" id="RHEA:12248"/>
        <dbReference type="ChEBI" id="CHEBI:15378"/>
        <dbReference type="ChEBI" id="CHEBI:57783"/>
        <dbReference type="ChEBI" id="CHEBI:58349"/>
        <dbReference type="ChEBI" id="CHEBI:68483"/>
        <dbReference type="ChEBI" id="CHEBI:70757"/>
        <dbReference type="EC" id="1.3.1.98"/>
    </reaction>
</comment>
<evidence type="ECO:0000256" key="22">
    <source>
        <dbReference type="ARBA" id="ARBA00023002"/>
    </source>
</evidence>
<evidence type="ECO:0000256" key="25">
    <source>
        <dbReference type="ARBA" id="ARBA00023306"/>
    </source>
</evidence>
<dbReference type="Gene3D" id="3.30.465.10">
    <property type="match status" value="1"/>
</dbReference>
<protein>
    <recommendedName>
        <fullName evidence="8">UDP-N-acetylmuramate dehydrogenase</fullName>
        <ecNumber evidence="8">1.3.1.98</ecNumber>
    </recommendedName>
</protein>
<dbReference type="InterPro" id="IPR016167">
    <property type="entry name" value="FAD-bd_PCMH_sub1"/>
</dbReference>
<dbReference type="GO" id="GO:0071949">
    <property type="term" value="F:FAD binding"/>
    <property type="evidence" value="ECO:0007669"/>
    <property type="project" value="InterPro"/>
</dbReference>
<dbReference type="Gene3D" id="3.30.470.20">
    <property type="entry name" value="ATP-grasp fold, B domain"/>
    <property type="match status" value="1"/>
</dbReference>
<dbReference type="InterPro" id="IPR016166">
    <property type="entry name" value="FAD-bd_PCMH"/>
</dbReference>
<keyword evidence="12" id="KW-0132">Cell division</keyword>
<evidence type="ECO:0000256" key="10">
    <source>
        <dbReference type="ARBA" id="ARBA00022490"/>
    </source>
</evidence>
<evidence type="ECO:0000256" key="2">
    <source>
        <dbReference type="ARBA" id="ARBA00003921"/>
    </source>
</evidence>
<comment type="pathway">
    <text evidence="6">Cell wall biogenesis; peptidoglycan biosynthesis.</text>
</comment>
<dbReference type="InterPro" id="IPR036635">
    <property type="entry name" value="MurB_C_sf"/>
</dbReference>
<dbReference type="EMBL" id="WJQU01000001">
    <property type="protein sequence ID" value="KAJ6645044.1"/>
    <property type="molecule type" value="Genomic_DNA"/>
</dbReference>
<feature type="domain" description="FAD-binding PCMH-type" evidence="31">
    <location>
        <begin position="23"/>
        <end position="188"/>
    </location>
</feature>
<proteinExistence type="inferred from homology"/>
<keyword evidence="34" id="KW-1185">Reference proteome</keyword>
<evidence type="ECO:0000256" key="6">
    <source>
        <dbReference type="ARBA" id="ARBA00004752"/>
    </source>
</evidence>
<dbReference type="InterPro" id="IPR036318">
    <property type="entry name" value="FAD-bd_PCMH-like_sf"/>
</dbReference>
<dbReference type="InterPro" id="IPR005548">
    <property type="entry name" value="Cell_div_FtsQ/DivIB_C"/>
</dbReference>
<evidence type="ECO:0000256" key="20">
    <source>
        <dbReference type="ARBA" id="ARBA00022984"/>
    </source>
</evidence>
<evidence type="ECO:0000256" key="19">
    <source>
        <dbReference type="ARBA" id="ARBA00022960"/>
    </source>
</evidence>
<dbReference type="Pfam" id="PF03799">
    <property type="entry name" value="FtsQ_DivIB_C"/>
    <property type="match status" value="1"/>
</dbReference>
<dbReference type="Gene3D" id="3.40.50.20">
    <property type="match status" value="1"/>
</dbReference>
<feature type="transmembrane region" description="Helical" evidence="29">
    <location>
        <begin position="580"/>
        <end position="602"/>
    </location>
</feature>
<dbReference type="HAMAP" id="MF_00037">
    <property type="entry name" value="MurB"/>
    <property type="match status" value="1"/>
</dbReference>
<reference evidence="33" key="1">
    <citation type="submission" date="2022-07" db="EMBL/GenBank/DDBJ databases">
        <authorList>
            <person name="Trinca V."/>
            <person name="Uliana J.V.C."/>
            <person name="Torres T.T."/>
            <person name="Ward R.J."/>
            <person name="Monesi N."/>
        </authorList>
    </citation>
    <scope>NUCLEOTIDE SEQUENCE</scope>
    <source>
        <strain evidence="33">HSMRA1968</strain>
        <tissue evidence="33">Whole embryos</tissue>
    </source>
</reference>
<keyword evidence="9" id="KW-1003">Cell membrane</keyword>
<dbReference type="PANTHER" id="PTHR21071">
    <property type="entry name" value="UDP-N-ACETYLENOLPYRUVOYLGLUCOSAMINE REDUCTASE"/>
    <property type="match status" value="1"/>
</dbReference>
<dbReference type="GO" id="GO:0046872">
    <property type="term" value="F:metal ion binding"/>
    <property type="evidence" value="ECO:0007669"/>
    <property type="project" value="InterPro"/>
</dbReference>
<dbReference type="Gene3D" id="3.30.43.10">
    <property type="entry name" value="Uridine Diphospho-n-acetylenolpyruvylglucosamine Reductase, domain 2"/>
    <property type="match status" value="1"/>
</dbReference>
<evidence type="ECO:0000256" key="15">
    <source>
        <dbReference type="ARBA" id="ARBA00022741"/>
    </source>
</evidence>
<dbReference type="Pfam" id="PF07478">
    <property type="entry name" value="Dala_Dala_lig_C"/>
    <property type="match status" value="1"/>
</dbReference>
<dbReference type="InterPro" id="IPR005905">
    <property type="entry name" value="D_ala_D_ala"/>
</dbReference>
<dbReference type="InterPro" id="IPR013685">
    <property type="entry name" value="POTRA_FtsQ_type"/>
</dbReference>
<dbReference type="GO" id="GO:0005829">
    <property type="term" value="C:cytosol"/>
    <property type="evidence" value="ECO:0007669"/>
    <property type="project" value="TreeGrafter"/>
</dbReference>
<evidence type="ECO:0000256" key="11">
    <source>
        <dbReference type="ARBA" id="ARBA00022598"/>
    </source>
</evidence>
<dbReference type="Pfam" id="PF08478">
    <property type="entry name" value="POTRA_1"/>
    <property type="match status" value="1"/>
</dbReference>
<organism evidence="33 34">
    <name type="scientific">Pseudolycoriella hygida</name>
    <dbReference type="NCBI Taxonomy" id="35572"/>
    <lineage>
        <taxon>Eukaryota</taxon>
        <taxon>Metazoa</taxon>
        <taxon>Ecdysozoa</taxon>
        <taxon>Arthropoda</taxon>
        <taxon>Hexapoda</taxon>
        <taxon>Insecta</taxon>
        <taxon>Pterygota</taxon>
        <taxon>Neoptera</taxon>
        <taxon>Endopterygota</taxon>
        <taxon>Diptera</taxon>
        <taxon>Nematocera</taxon>
        <taxon>Sciaroidea</taxon>
        <taxon>Sciaridae</taxon>
        <taxon>Pseudolycoriella</taxon>
    </lineage>
</organism>
<dbReference type="PROSITE" id="PS50975">
    <property type="entry name" value="ATP_GRASP"/>
    <property type="match status" value="1"/>
</dbReference>
<dbReference type="InterPro" id="IPR034746">
    <property type="entry name" value="POTRA"/>
</dbReference>
<evidence type="ECO:0000256" key="13">
    <source>
        <dbReference type="ARBA" id="ARBA00022630"/>
    </source>
</evidence>
<dbReference type="NCBIfam" id="TIGR01205">
    <property type="entry name" value="D_ala_D_alaTIGR"/>
    <property type="match status" value="1"/>
</dbReference>
<evidence type="ECO:0000256" key="4">
    <source>
        <dbReference type="ARBA" id="ARBA00004370"/>
    </source>
</evidence>